<gene>
    <name evidence="2" type="ORF">CALVIDRAFT_564295</name>
</gene>
<name>A0A167LTM4_CALVF</name>
<dbReference type="EMBL" id="KV417286">
    <property type="protein sequence ID" value="KZO96019.1"/>
    <property type="molecule type" value="Genomic_DNA"/>
</dbReference>
<reference evidence="2 3" key="1">
    <citation type="journal article" date="2016" name="Mol. Biol. Evol.">
        <title>Comparative Genomics of Early-Diverging Mushroom-Forming Fungi Provides Insights into the Origins of Lignocellulose Decay Capabilities.</title>
        <authorList>
            <person name="Nagy L.G."/>
            <person name="Riley R."/>
            <person name="Tritt A."/>
            <person name="Adam C."/>
            <person name="Daum C."/>
            <person name="Floudas D."/>
            <person name="Sun H."/>
            <person name="Yadav J.S."/>
            <person name="Pangilinan J."/>
            <person name="Larsson K.H."/>
            <person name="Matsuura K."/>
            <person name="Barry K."/>
            <person name="Labutti K."/>
            <person name="Kuo R."/>
            <person name="Ohm R.A."/>
            <person name="Bhattacharya S.S."/>
            <person name="Shirouzu T."/>
            <person name="Yoshinaga Y."/>
            <person name="Martin F.M."/>
            <person name="Grigoriev I.V."/>
            <person name="Hibbett D.S."/>
        </authorList>
    </citation>
    <scope>NUCLEOTIDE SEQUENCE [LARGE SCALE GENOMIC DNA]</scope>
    <source>
        <strain evidence="2 3">TUFC12733</strain>
    </source>
</reference>
<dbReference type="OrthoDB" id="2333993at2759"/>
<feature type="compositionally biased region" description="Low complexity" evidence="1">
    <location>
        <begin position="30"/>
        <end position="46"/>
    </location>
</feature>
<evidence type="ECO:0000313" key="2">
    <source>
        <dbReference type="EMBL" id="KZO96019.1"/>
    </source>
</evidence>
<dbReference type="STRING" id="1330018.A0A167LTM4"/>
<sequence length="497" mass="55445">MSYASEMPLARQYYHSTYLPYQTQHAAGLSSSQRPSSGPSSAPDPATFDFPSGTTKYDCPWCDKSYAGPNGRSVWRRHAQEKHNLPCNSRRSRWDAHPDRPRNAEDKKDRNLACKRQWAKDNRIKKRLLKQLDTISPSNPDRNKIEADLADWVQRRRSQSVEKENLVRPVQKAYSQSTPVFAPMDPHSITNTSYDYISDVSGWSSVSQESSLPGLDAFDRSFSEIPTSYSRTQDDDDDSPIAPHGSTVNSKAPYSPISPPVSSSHDEAIYSDEEAEEMMQFVERYSSAEPDGDEAAAEETSPPNRASPEVDLDHIPNDGTMDLPLDARAVLDNHAETNRFATLDAAHTALLVPYGAADHIVLRQAIWKREQEEAEDECKVEESLFTPSTEFDGDDYGFDENKAKTSNPSSPVRDMFGTAHARIPSRNPPINDPTASPRFASLSKMVESPFHIKPVETTPDKRRLAWELGLGAESSPGSGFYLAQVKSAVAGRWVDEF</sequence>
<proteinExistence type="predicted"/>
<feature type="region of interest" description="Disordered" evidence="1">
    <location>
        <begin position="227"/>
        <end position="266"/>
    </location>
</feature>
<feature type="region of interest" description="Disordered" evidence="1">
    <location>
        <begin position="285"/>
        <end position="316"/>
    </location>
</feature>
<feature type="compositionally biased region" description="Basic and acidic residues" evidence="1">
    <location>
        <begin position="92"/>
        <end position="110"/>
    </location>
</feature>
<keyword evidence="3" id="KW-1185">Reference proteome</keyword>
<accession>A0A167LTM4</accession>
<feature type="region of interest" description="Disordered" evidence="1">
    <location>
        <begin position="82"/>
        <end position="110"/>
    </location>
</feature>
<organism evidence="2 3">
    <name type="scientific">Calocera viscosa (strain TUFC12733)</name>
    <dbReference type="NCBI Taxonomy" id="1330018"/>
    <lineage>
        <taxon>Eukaryota</taxon>
        <taxon>Fungi</taxon>
        <taxon>Dikarya</taxon>
        <taxon>Basidiomycota</taxon>
        <taxon>Agaricomycotina</taxon>
        <taxon>Dacrymycetes</taxon>
        <taxon>Dacrymycetales</taxon>
        <taxon>Dacrymycetaceae</taxon>
        <taxon>Calocera</taxon>
    </lineage>
</organism>
<evidence type="ECO:0000313" key="3">
    <source>
        <dbReference type="Proteomes" id="UP000076738"/>
    </source>
</evidence>
<protein>
    <submittedName>
        <fullName evidence="2">Uncharacterized protein</fullName>
    </submittedName>
</protein>
<evidence type="ECO:0000256" key="1">
    <source>
        <dbReference type="SAM" id="MobiDB-lite"/>
    </source>
</evidence>
<feature type="region of interest" description="Disordered" evidence="1">
    <location>
        <begin position="25"/>
        <end position="57"/>
    </location>
</feature>
<feature type="region of interest" description="Disordered" evidence="1">
    <location>
        <begin position="389"/>
        <end position="413"/>
    </location>
</feature>
<dbReference type="Proteomes" id="UP000076738">
    <property type="component" value="Unassembled WGS sequence"/>
</dbReference>
<dbReference type="AlphaFoldDB" id="A0A167LTM4"/>